<keyword evidence="2" id="KW-1185">Reference proteome</keyword>
<gene>
    <name evidence="1" type="ORF">D9757_004535</name>
</gene>
<evidence type="ECO:0000313" key="1">
    <source>
        <dbReference type="EMBL" id="KAF5390855.1"/>
    </source>
</evidence>
<protein>
    <submittedName>
        <fullName evidence="1">Uncharacterized protein</fullName>
    </submittedName>
</protein>
<dbReference type="AlphaFoldDB" id="A0A8H5HX98"/>
<dbReference type="EMBL" id="JAACJN010000013">
    <property type="protein sequence ID" value="KAF5390855.1"/>
    <property type="molecule type" value="Genomic_DNA"/>
</dbReference>
<reference evidence="1 2" key="1">
    <citation type="journal article" date="2020" name="ISME J.">
        <title>Uncovering the hidden diversity of litter-decomposition mechanisms in mushroom-forming fungi.</title>
        <authorList>
            <person name="Floudas D."/>
            <person name="Bentzer J."/>
            <person name="Ahren D."/>
            <person name="Johansson T."/>
            <person name="Persson P."/>
            <person name="Tunlid A."/>
        </authorList>
    </citation>
    <scope>NUCLEOTIDE SEQUENCE [LARGE SCALE GENOMIC DNA]</scope>
    <source>
        <strain evidence="1 2">CBS 406.79</strain>
    </source>
</reference>
<dbReference type="Proteomes" id="UP000518752">
    <property type="component" value="Unassembled WGS sequence"/>
</dbReference>
<comment type="caution">
    <text evidence="1">The sequence shown here is derived from an EMBL/GenBank/DDBJ whole genome shotgun (WGS) entry which is preliminary data.</text>
</comment>
<proteinExistence type="predicted"/>
<evidence type="ECO:0000313" key="2">
    <source>
        <dbReference type="Proteomes" id="UP000518752"/>
    </source>
</evidence>
<organism evidence="1 2">
    <name type="scientific">Collybiopsis confluens</name>
    <dbReference type="NCBI Taxonomy" id="2823264"/>
    <lineage>
        <taxon>Eukaryota</taxon>
        <taxon>Fungi</taxon>
        <taxon>Dikarya</taxon>
        <taxon>Basidiomycota</taxon>
        <taxon>Agaricomycotina</taxon>
        <taxon>Agaricomycetes</taxon>
        <taxon>Agaricomycetidae</taxon>
        <taxon>Agaricales</taxon>
        <taxon>Marasmiineae</taxon>
        <taxon>Omphalotaceae</taxon>
        <taxon>Collybiopsis</taxon>
    </lineage>
</organism>
<name>A0A8H5HX98_9AGAR</name>
<sequence>MPGFQISTTPSLSLLPTAGSKRELEPLDIESDASSNTTAQYTFFPTLRRQKFDVAATVVNPVGIVLFLKFPVATLTLAVDLLWCVVIRTRIPPQTTSFLDDAKDASASKPCFPNPFPQPASSSVGPSLGNMLYGIQIRRRHSPSSSCTISG</sequence>
<accession>A0A8H5HX98</accession>